<dbReference type="EMBL" id="NESQ01000032">
    <property type="protein sequence ID" value="PUU82184.1"/>
    <property type="molecule type" value="Genomic_DNA"/>
</dbReference>
<comment type="caution">
    <text evidence="1">The sequence shown here is derived from an EMBL/GenBank/DDBJ whole genome shotgun (WGS) entry which is preliminary data.</text>
</comment>
<evidence type="ECO:0000313" key="1">
    <source>
        <dbReference type="EMBL" id="PUU82184.1"/>
    </source>
</evidence>
<organism evidence="1 2">
    <name type="scientific">Tuber borchii</name>
    <name type="common">White truffle</name>
    <dbReference type="NCBI Taxonomy" id="42251"/>
    <lineage>
        <taxon>Eukaryota</taxon>
        <taxon>Fungi</taxon>
        <taxon>Dikarya</taxon>
        <taxon>Ascomycota</taxon>
        <taxon>Pezizomycotina</taxon>
        <taxon>Pezizomycetes</taxon>
        <taxon>Pezizales</taxon>
        <taxon>Tuberaceae</taxon>
        <taxon>Tuber</taxon>
    </lineage>
</organism>
<dbReference type="Proteomes" id="UP000244722">
    <property type="component" value="Unassembled WGS sequence"/>
</dbReference>
<gene>
    <name evidence="1" type="ORF">B9Z19DRAFT_474913</name>
</gene>
<reference evidence="1 2" key="1">
    <citation type="submission" date="2017-04" db="EMBL/GenBank/DDBJ databases">
        <title>Draft genome sequence of Tuber borchii Vittad., a whitish edible truffle.</title>
        <authorList>
            <consortium name="DOE Joint Genome Institute"/>
            <person name="Murat C."/>
            <person name="Kuo A."/>
            <person name="Barry K.W."/>
            <person name="Clum A."/>
            <person name="Dockter R.B."/>
            <person name="Fauchery L."/>
            <person name="Iotti M."/>
            <person name="Kohler A."/>
            <person name="Labutti K."/>
            <person name="Lindquist E.A."/>
            <person name="Lipzen A."/>
            <person name="Ohm R.A."/>
            <person name="Wang M."/>
            <person name="Grigoriev I.V."/>
            <person name="Zambonelli A."/>
            <person name="Martin F.M."/>
        </authorList>
    </citation>
    <scope>NUCLEOTIDE SEQUENCE [LARGE SCALE GENOMIC DNA]</scope>
    <source>
        <strain evidence="1 2">Tbo3840</strain>
    </source>
</reference>
<proteinExistence type="predicted"/>
<evidence type="ECO:0000313" key="2">
    <source>
        <dbReference type="Proteomes" id="UP000244722"/>
    </source>
</evidence>
<protein>
    <submittedName>
        <fullName evidence="1">Uncharacterized protein</fullName>
    </submittedName>
</protein>
<accession>A0A2T7A389</accession>
<dbReference type="AlphaFoldDB" id="A0A2T7A389"/>
<keyword evidence="2" id="KW-1185">Reference proteome</keyword>
<name>A0A2T7A389_TUBBO</name>
<sequence>MAVTGLLPSRFFPAPVALFLGIPARRTFDSPPPPHLTVLCRALPADFLLYHHHH</sequence>